<proteinExistence type="predicted"/>
<evidence type="ECO:0000256" key="1">
    <source>
        <dbReference type="SAM" id="SignalP"/>
    </source>
</evidence>
<feature type="signal peptide" evidence="1">
    <location>
        <begin position="1"/>
        <end position="17"/>
    </location>
</feature>
<keyword evidence="1" id="KW-0732">Signal</keyword>
<sequence length="254" mass="26853">MRRLVRLLWLLPLLALAAPVPVAAQRWTAPQQATILIGQSWLGLWRGGRVAASRTMTGWQFGAARLTPDGRMVEIAATRTDAAQGGDTILRFDARTLSPRGQGRDPVLAAAPVRTPIGTDTGMADDRAALARAGRDGGRLAGPNDRVVLSADGKTVAMFAPSPEPGAPWTGRAARLHDGHALSAAGLFIDDGSRRETGAARALACLLPRGEGAIFTYIGAPADRVSEYQAFTPRAAPVPLKMPYVMSCLSPRES</sequence>
<evidence type="ECO:0000313" key="3">
    <source>
        <dbReference type="Proteomes" id="UP001427805"/>
    </source>
</evidence>
<accession>A0ABV0BBC8</accession>
<dbReference type="RefSeq" id="WP_346247898.1">
    <property type="nucleotide sequence ID" value="NZ_JBDIZK010000010.1"/>
</dbReference>
<dbReference type="EMBL" id="JBDIZK010000010">
    <property type="protein sequence ID" value="MEN3748859.1"/>
    <property type="molecule type" value="Genomic_DNA"/>
</dbReference>
<protein>
    <submittedName>
        <fullName evidence="2">Uncharacterized protein</fullName>
    </submittedName>
</protein>
<feature type="chain" id="PRO_5046474320" evidence="1">
    <location>
        <begin position="18"/>
        <end position="254"/>
    </location>
</feature>
<evidence type="ECO:0000313" key="2">
    <source>
        <dbReference type="EMBL" id="MEN3748859.1"/>
    </source>
</evidence>
<organism evidence="2 3">
    <name type="scientific">Sphingomonas rustica</name>
    <dbReference type="NCBI Taxonomy" id="3103142"/>
    <lineage>
        <taxon>Bacteria</taxon>
        <taxon>Pseudomonadati</taxon>
        <taxon>Pseudomonadota</taxon>
        <taxon>Alphaproteobacteria</taxon>
        <taxon>Sphingomonadales</taxon>
        <taxon>Sphingomonadaceae</taxon>
        <taxon>Sphingomonas</taxon>
    </lineage>
</organism>
<name>A0ABV0BBC8_9SPHN</name>
<gene>
    <name evidence="2" type="ORF">TPR58_16915</name>
</gene>
<reference evidence="2 3" key="1">
    <citation type="submission" date="2024-05" db="EMBL/GenBank/DDBJ databases">
        <title>Sphingomonas sp. HF-S3 16S ribosomal RNA gene Genome sequencing and assembly.</title>
        <authorList>
            <person name="Lee H."/>
        </authorList>
    </citation>
    <scope>NUCLEOTIDE SEQUENCE [LARGE SCALE GENOMIC DNA]</scope>
    <source>
        <strain evidence="2 3">HF-S3</strain>
    </source>
</reference>
<comment type="caution">
    <text evidence="2">The sequence shown here is derived from an EMBL/GenBank/DDBJ whole genome shotgun (WGS) entry which is preliminary data.</text>
</comment>
<keyword evidence="3" id="KW-1185">Reference proteome</keyword>
<dbReference type="Proteomes" id="UP001427805">
    <property type="component" value="Unassembled WGS sequence"/>
</dbReference>